<evidence type="ECO:0000256" key="1">
    <source>
        <dbReference type="SAM" id="MobiDB-lite"/>
    </source>
</evidence>
<dbReference type="Proteomes" id="UP001163823">
    <property type="component" value="Chromosome 3"/>
</dbReference>
<name>A0AAD7Q4Y3_QUISA</name>
<keyword evidence="2" id="KW-0472">Membrane</keyword>
<feature type="transmembrane region" description="Helical" evidence="2">
    <location>
        <begin position="12"/>
        <end position="31"/>
    </location>
</feature>
<evidence type="ECO:0000313" key="3">
    <source>
        <dbReference type="EMBL" id="KAJ7974960.1"/>
    </source>
</evidence>
<protein>
    <submittedName>
        <fullName evidence="3">Dihydrolipoamide acetyltransferase component of pyruvate dehydrogenase complex</fullName>
    </submittedName>
</protein>
<keyword evidence="3" id="KW-0670">Pyruvate</keyword>
<dbReference type="KEGG" id="qsa:O6P43_004949"/>
<feature type="transmembrane region" description="Helical" evidence="2">
    <location>
        <begin position="145"/>
        <end position="163"/>
    </location>
</feature>
<keyword evidence="2" id="KW-0812">Transmembrane</keyword>
<gene>
    <name evidence="3" type="ORF">O6P43_004949</name>
</gene>
<feature type="region of interest" description="Disordered" evidence="1">
    <location>
        <begin position="170"/>
        <end position="196"/>
    </location>
</feature>
<keyword evidence="4" id="KW-1185">Reference proteome</keyword>
<dbReference type="PANTHER" id="PTHR36374:SF1">
    <property type="entry name" value="OS01G0969000 PROTEIN"/>
    <property type="match status" value="1"/>
</dbReference>
<comment type="caution">
    <text evidence="3">The sequence shown here is derived from an EMBL/GenBank/DDBJ whole genome shotgun (WGS) entry which is preliminary data.</text>
</comment>
<dbReference type="EMBL" id="JARAOO010000003">
    <property type="protein sequence ID" value="KAJ7974960.1"/>
    <property type="molecule type" value="Genomic_DNA"/>
</dbReference>
<reference evidence="3" key="1">
    <citation type="journal article" date="2023" name="Science">
        <title>Elucidation of the pathway for biosynthesis of saponin adjuvants from the soapbark tree.</title>
        <authorList>
            <person name="Reed J."/>
            <person name="Orme A."/>
            <person name="El-Demerdash A."/>
            <person name="Owen C."/>
            <person name="Martin L.B.B."/>
            <person name="Misra R.C."/>
            <person name="Kikuchi S."/>
            <person name="Rejzek M."/>
            <person name="Martin A.C."/>
            <person name="Harkess A."/>
            <person name="Leebens-Mack J."/>
            <person name="Louveau T."/>
            <person name="Stephenson M.J."/>
            <person name="Osbourn A."/>
        </authorList>
    </citation>
    <scope>NUCLEOTIDE SEQUENCE</scope>
    <source>
        <strain evidence="3">S10</strain>
    </source>
</reference>
<dbReference type="AlphaFoldDB" id="A0AAD7Q4Y3"/>
<proteinExistence type="predicted"/>
<dbReference type="GO" id="GO:0009507">
    <property type="term" value="C:chloroplast"/>
    <property type="evidence" value="ECO:0007669"/>
    <property type="project" value="TreeGrafter"/>
</dbReference>
<evidence type="ECO:0000256" key="2">
    <source>
        <dbReference type="SAM" id="Phobius"/>
    </source>
</evidence>
<keyword evidence="2" id="KW-1133">Transmembrane helix</keyword>
<dbReference type="PANTHER" id="PTHR36374">
    <property type="entry name" value="OS01G0969000 PROTEIN"/>
    <property type="match status" value="1"/>
</dbReference>
<evidence type="ECO:0000313" key="4">
    <source>
        <dbReference type="Proteomes" id="UP001163823"/>
    </source>
</evidence>
<organism evidence="3 4">
    <name type="scientific">Quillaja saponaria</name>
    <name type="common">Soap bark tree</name>
    <dbReference type="NCBI Taxonomy" id="32244"/>
    <lineage>
        <taxon>Eukaryota</taxon>
        <taxon>Viridiplantae</taxon>
        <taxon>Streptophyta</taxon>
        <taxon>Embryophyta</taxon>
        <taxon>Tracheophyta</taxon>
        <taxon>Spermatophyta</taxon>
        <taxon>Magnoliopsida</taxon>
        <taxon>eudicotyledons</taxon>
        <taxon>Gunneridae</taxon>
        <taxon>Pentapetalae</taxon>
        <taxon>rosids</taxon>
        <taxon>fabids</taxon>
        <taxon>Fabales</taxon>
        <taxon>Quillajaceae</taxon>
        <taxon>Quillaja</taxon>
    </lineage>
</organism>
<sequence>MKKKNWKEKNATSPFFFSFIYLFIFICWNHLHLSSPLLQEQTPNSHTMAESTEIVNKGEDPKAPKNIFSLLPKFKLEFPFLKPNPPNTQTTTGKDEVKTKVVVDDDGGIGNESQKPNVVRYPKRELVVPPPLEVEAEESGTSNPVILWQVYALGGFIVLRWIWAKWNERRAQGKSSDDERKAQGEQSDDDRSSDVE</sequence>
<accession>A0AAD7Q4Y3</accession>